<accession>A0A1W1W0F7</accession>
<keyword evidence="2" id="KW-1185">Reference proteome</keyword>
<dbReference type="Pfam" id="PF10985">
    <property type="entry name" value="DUF2805"/>
    <property type="match status" value="1"/>
</dbReference>
<organism evidence="1 2">
    <name type="scientific">Hymenobacter roseosalivarius DSM 11622</name>
    <dbReference type="NCBI Taxonomy" id="645990"/>
    <lineage>
        <taxon>Bacteria</taxon>
        <taxon>Pseudomonadati</taxon>
        <taxon>Bacteroidota</taxon>
        <taxon>Cytophagia</taxon>
        <taxon>Cytophagales</taxon>
        <taxon>Hymenobacteraceae</taxon>
        <taxon>Hymenobacter</taxon>
    </lineage>
</organism>
<proteinExistence type="predicted"/>
<dbReference type="OrthoDB" id="289296at2"/>
<evidence type="ECO:0000313" key="1">
    <source>
        <dbReference type="EMBL" id="SMB99122.1"/>
    </source>
</evidence>
<dbReference type="AlphaFoldDB" id="A0A1W1W0F7"/>
<evidence type="ECO:0000313" key="2">
    <source>
        <dbReference type="Proteomes" id="UP000192266"/>
    </source>
</evidence>
<dbReference type="NCBIfam" id="TIGR03643">
    <property type="entry name" value="TIGR03643 family protein"/>
    <property type="match status" value="1"/>
</dbReference>
<reference evidence="1 2" key="1">
    <citation type="submission" date="2017-04" db="EMBL/GenBank/DDBJ databases">
        <authorList>
            <person name="Afonso C.L."/>
            <person name="Miller P.J."/>
            <person name="Scott M.A."/>
            <person name="Spackman E."/>
            <person name="Goraichik I."/>
            <person name="Dimitrov K.M."/>
            <person name="Suarez D.L."/>
            <person name="Swayne D.E."/>
        </authorList>
    </citation>
    <scope>NUCLEOTIDE SEQUENCE [LARGE SCALE GENOMIC DNA]</scope>
    <source>
        <strain evidence="1 2">DSM 11622</strain>
    </source>
</reference>
<gene>
    <name evidence="1" type="ORF">SAMN00120144_0023</name>
</gene>
<name>A0A1W1W0F7_9BACT</name>
<sequence>MKDEETGYQNLSAADVDRIIEMGWEDRTPFEAIEAQFGLAEKDVIALMRKMMKASSFRMWRKRMAGRSTKHLALRADGMDGFKSNQQRAISLNKISKR</sequence>
<protein>
    <recommendedName>
        <fullName evidence="3">TIGR03643 family protein</fullName>
    </recommendedName>
</protein>
<dbReference type="InterPro" id="IPR019882">
    <property type="entry name" value="CHP03643"/>
</dbReference>
<dbReference type="RefSeq" id="WP_084447107.1">
    <property type="nucleotide sequence ID" value="NZ_FWWW01000091.1"/>
</dbReference>
<dbReference type="EMBL" id="FWWW01000091">
    <property type="protein sequence ID" value="SMB99122.1"/>
    <property type="molecule type" value="Genomic_DNA"/>
</dbReference>
<dbReference type="STRING" id="645990.SAMN00120144_0023"/>
<dbReference type="Proteomes" id="UP000192266">
    <property type="component" value="Unassembled WGS sequence"/>
</dbReference>
<evidence type="ECO:0008006" key="3">
    <source>
        <dbReference type="Google" id="ProtNLM"/>
    </source>
</evidence>